<dbReference type="GO" id="GO:0031564">
    <property type="term" value="P:transcription antitermination"/>
    <property type="evidence" value="ECO:0007669"/>
    <property type="project" value="TreeGrafter"/>
</dbReference>
<dbReference type="CDD" id="cd13749">
    <property type="entry name" value="Zn-ribbon_TFIIS"/>
    <property type="match status" value="1"/>
</dbReference>
<dbReference type="InterPro" id="IPR035100">
    <property type="entry name" value="TF_IIS-typ"/>
</dbReference>
<dbReference type="Gene3D" id="2.20.25.10">
    <property type="match status" value="1"/>
</dbReference>
<dbReference type="EMBL" id="MN738839">
    <property type="protein sequence ID" value="QHT39174.1"/>
    <property type="molecule type" value="Genomic_DNA"/>
</dbReference>
<dbReference type="PANTHER" id="PTHR11477:SF0">
    <property type="entry name" value="IP08861P-RELATED"/>
    <property type="match status" value="1"/>
</dbReference>
<organism evidence="5">
    <name type="scientific">viral metagenome</name>
    <dbReference type="NCBI Taxonomy" id="1070528"/>
    <lineage>
        <taxon>unclassified sequences</taxon>
        <taxon>metagenomes</taxon>
        <taxon>organismal metagenomes</taxon>
    </lineage>
</organism>
<dbReference type="GO" id="GO:0006368">
    <property type="term" value="P:transcription elongation by RNA polymerase II"/>
    <property type="evidence" value="ECO:0007669"/>
    <property type="project" value="TreeGrafter"/>
</dbReference>
<evidence type="ECO:0000256" key="1">
    <source>
        <dbReference type="ARBA" id="ARBA00022723"/>
    </source>
</evidence>
<keyword evidence="3" id="KW-0862">Zinc</keyword>
<dbReference type="Pfam" id="PF01096">
    <property type="entry name" value="Zn_ribbon_TFIIS"/>
    <property type="match status" value="1"/>
</dbReference>
<dbReference type="GO" id="GO:0031440">
    <property type="term" value="P:regulation of mRNA 3'-end processing"/>
    <property type="evidence" value="ECO:0007669"/>
    <property type="project" value="TreeGrafter"/>
</dbReference>
<evidence type="ECO:0000313" key="5">
    <source>
        <dbReference type="EMBL" id="QHT39174.1"/>
    </source>
</evidence>
<dbReference type="SUPFAM" id="SSF57783">
    <property type="entry name" value="Zinc beta-ribbon"/>
    <property type="match status" value="1"/>
</dbReference>
<dbReference type="InterPro" id="IPR036575">
    <property type="entry name" value="TFIIS_cen_dom_sf"/>
</dbReference>
<keyword evidence="2" id="KW-0863">Zinc-finger</keyword>
<proteinExistence type="predicted"/>
<keyword evidence="1" id="KW-0479">Metal-binding</keyword>
<dbReference type="GO" id="GO:0003676">
    <property type="term" value="F:nucleic acid binding"/>
    <property type="evidence" value="ECO:0007669"/>
    <property type="project" value="InterPro"/>
</dbReference>
<dbReference type="PANTHER" id="PTHR11477">
    <property type="entry name" value="TRANSCRIPTION FACTOR S-II ZINC FINGER DOMAIN-CONTAINING PROTEIN"/>
    <property type="match status" value="1"/>
</dbReference>
<dbReference type="SMART" id="SM00440">
    <property type="entry name" value="ZnF_C2C2"/>
    <property type="match status" value="1"/>
</dbReference>
<dbReference type="GO" id="GO:0008270">
    <property type="term" value="F:zinc ion binding"/>
    <property type="evidence" value="ECO:0007669"/>
    <property type="project" value="UniProtKB-KW"/>
</dbReference>
<dbReference type="AlphaFoldDB" id="A0A6C0FDS8"/>
<dbReference type="PIRSF" id="PIRSF006704">
    <property type="entry name" value="TF_IIS"/>
    <property type="match status" value="1"/>
</dbReference>
<dbReference type="Pfam" id="PF07500">
    <property type="entry name" value="TFIIS_M"/>
    <property type="match status" value="1"/>
</dbReference>
<dbReference type="SUPFAM" id="SSF46942">
    <property type="entry name" value="Elongation factor TFIIS domain 2"/>
    <property type="match status" value="1"/>
</dbReference>
<reference evidence="5" key="1">
    <citation type="journal article" date="2020" name="Nature">
        <title>Giant virus diversity and host interactions through global metagenomics.</title>
        <authorList>
            <person name="Schulz F."/>
            <person name="Roux S."/>
            <person name="Paez-Espino D."/>
            <person name="Jungbluth S."/>
            <person name="Walsh D.A."/>
            <person name="Denef V.J."/>
            <person name="McMahon K.D."/>
            <person name="Konstantinidis K.T."/>
            <person name="Eloe-Fadrosh E.A."/>
            <person name="Kyrpides N.C."/>
            <person name="Woyke T."/>
        </authorList>
    </citation>
    <scope>NUCLEOTIDE SEQUENCE</scope>
    <source>
        <strain evidence="5">GVMAG-S-ERX556126-94</strain>
    </source>
</reference>
<dbReference type="InterPro" id="IPR003618">
    <property type="entry name" value="TFIIS_cen_dom"/>
</dbReference>
<name>A0A6C0FDS8_9ZZZZ</name>
<dbReference type="InterPro" id="IPR001222">
    <property type="entry name" value="Znf_TFIIS"/>
</dbReference>
<feature type="domain" description="TFIIS-type" evidence="4">
    <location>
        <begin position="133"/>
        <end position="173"/>
    </location>
</feature>
<sequence length="174" mass="20826">MNSSYNDEIRNKCVGMLYKHLEDEKKSRLIEKDIYNSVIDDSKKKNIKRSWDCIIFKSLYLSRIRSLYSNIKSDSYIQNLTLKSRILEDDIKSASISKLSPLDIFPERWKILIEDKMKKEKLRYELKPEAMTDMFKCRRCGSRSCTYYEMQTRSADEPMTQFITCLDCNNHWKQ</sequence>
<accession>A0A6C0FDS8</accession>
<evidence type="ECO:0000259" key="4">
    <source>
        <dbReference type="PROSITE" id="PS51133"/>
    </source>
</evidence>
<evidence type="ECO:0000256" key="3">
    <source>
        <dbReference type="ARBA" id="ARBA00022833"/>
    </source>
</evidence>
<protein>
    <recommendedName>
        <fullName evidence="4">TFIIS-type domain-containing protein</fullName>
    </recommendedName>
</protein>
<dbReference type="PROSITE" id="PS51133">
    <property type="entry name" value="ZF_TFIIS_2"/>
    <property type="match status" value="1"/>
</dbReference>
<evidence type="ECO:0000256" key="2">
    <source>
        <dbReference type="ARBA" id="ARBA00022771"/>
    </source>
</evidence>
<dbReference type="PROSITE" id="PS00466">
    <property type="entry name" value="ZF_TFIIS_1"/>
    <property type="match status" value="1"/>
</dbReference>
<dbReference type="Gene3D" id="1.10.472.30">
    <property type="entry name" value="Transcription elongation factor S-II, central domain"/>
    <property type="match status" value="1"/>
</dbReference>
<dbReference type="GO" id="GO:0005634">
    <property type="term" value="C:nucleus"/>
    <property type="evidence" value="ECO:0007669"/>
    <property type="project" value="TreeGrafter"/>
</dbReference>
<dbReference type="GO" id="GO:0006362">
    <property type="term" value="P:transcription elongation by RNA polymerase I"/>
    <property type="evidence" value="ECO:0007669"/>
    <property type="project" value="TreeGrafter"/>
</dbReference>